<evidence type="ECO:0000313" key="5">
    <source>
        <dbReference type="Proteomes" id="UP001501295"/>
    </source>
</evidence>
<dbReference type="EMBL" id="BAABLM010000004">
    <property type="protein sequence ID" value="GAA4676997.1"/>
    <property type="molecule type" value="Genomic_DNA"/>
</dbReference>
<dbReference type="InterPro" id="IPR050682">
    <property type="entry name" value="ModA/WtpA"/>
</dbReference>
<evidence type="ECO:0000256" key="3">
    <source>
        <dbReference type="SAM" id="SignalP"/>
    </source>
</evidence>
<evidence type="ECO:0008006" key="6">
    <source>
        <dbReference type="Google" id="ProtNLM"/>
    </source>
</evidence>
<evidence type="ECO:0000256" key="2">
    <source>
        <dbReference type="SAM" id="MobiDB-lite"/>
    </source>
</evidence>
<dbReference type="Gene3D" id="3.40.190.10">
    <property type="entry name" value="Periplasmic binding protein-like II"/>
    <property type="match status" value="2"/>
</dbReference>
<proteinExistence type="inferred from homology"/>
<organism evidence="4 5">
    <name type="scientific">Frondihabitans cladoniiphilus</name>
    <dbReference type="NCBI Taxonomy" id="715785"/>
    <lineage>
        <taxon>Bacteria</taxon>
        <taxon>Bacillati</taxon>
        <taxon>Actinomycetota</taxon>
        <taxon>Actinomycetes</taxon>
        <taxon>Micrococcales</taxon>
        <taxon>Microbacteriaceae</taxon>
        <taxon>Frondihabitans</taxon>
    </lineage>
</organism>
<keyword evidence="5" id="KW-1185">Reference proteome</keyword>
<comment type="caution">
    <text evidence="4">The sequence shown here is derived from an EMBL/GenBank/DDBJ whole genome shotgun (WGS) entry which is preliminary data.</text>
</comment>
<name>A0ABP8VZF4_9MICO</name>
<feature type="signal peptide" evidence="3">
    <location>
        <begin position="1"/>
        <end position="38"/>
    </location>
</feature>
<feature type="region of interest" description="Disordered" evidence="2">
    <location>
        <begin position="32"/>
        <end position="51"/>
    </location>
</feature>
<accession>A0ABP8VZF4</accession>
<evidence type="ECO:0000256" key="1">
    <source>
        <dbReference type="ARBA" id="ARBA00009438"/>
    </source>
</evidence>
<dbReference type="PANTHER" id="PTHR30632:SF16">
    <property type="entry name" value="MOLYBDATE_TUNGSTATE-BINDING PROTEIN WTPA"/>
    <property type="match status" value="1"/>
</dbReference>
<dbReference type="RefSeq" id="WP_345375928.1">
    <property type="nucleotide sequence ID" value="NZ_BAABLM010000004.1"/>
</dbReference>
<sequence>MNTTARPARLRRLGALAAAVVGVTLLAAGCSSSSSSDAASSSTTPTPTSTIARGTGTVSVLYAGSLLNLMEKSVGPDFDTATGYTFQGTGMGSGALATLIKGKTTKADVFISASPKTNELLEGDANGNWVSWYATFASSKLVLGINPKSSFAAELKSKPWYDVVGETGFKLGSTDALTDPKGALSVTALQTAATSENKPELATLAESYNNVQPEESLVGRLQAGQLDAAFFYASEAKAADLETVPITGQDLKAIYTITKVAGAPNSSGADAFIEYLLGAAGQKKMKALGYDLTVPAAVTGTGVPKALTSILGE</sequence>
<gene>
    <name evidence="4" type="ORF">GCM10025780_22040</name>
</gene>
<dbReference type="PANTHER" id="PTHR30632">
    <property type="entry name" value="MOLYBDATE-BINDING PERIPLASMIC PROTEIN"/>
    <property type="match status" value="1"/>
</dbReference>
<dbReference type="Pfam" id="PF13531">
    <property type="entry name" value="SBP_bac_11"/>
    <property type="match status" value="1"/>
</dbReference>
<feature type="compositionally biased region" description="Low complexity" evidence="2">
    <location>
        <begin position="32"/>
        <end position="50"/>
    </location>
</feature>
<dbReference type="Proteomes" id="UP001501295">
    <property type="component" value="Unassembled WGS sequence"/>
</dbReference>
<dbReference type="PROSITE" id="PS51257">
    <property type="entry name" value="PROKAR_LIPOPROTEIN"/>
    <property type="match status" value="1"/>
</dbReference>
<feature type="chain" id="PRO_5046061098" description="Molybdate/tungstate transport system substrate-binding protein" evidence="3">
    <location>
        <begin position="39"/>
        <end position="313"/>
    </location>
</feature>
<dbReference type="SUPFAM" id="SSF53850">
    <property type="entry name" value="Periplasmic binding protein-like II"/>
    <property type="match status" value="1"/>
</dbReference>
<evidence type="ECO:0000313" key="4">
    <source>
        <dbReference type="EMBL" id="GAA4676997.1"/>
    </source>
</evidence>
<keyword evidence="3" id="KW-0732">Signal</keyword>
<reference evidence="5" key="1">
    <citation type="journal article" date="2019" name="Int. J. Syst. Evol. Microbiol.">
        <title>The Global Catalogue of Microorganisms (GCM) 10K type strain sequencing project: providing services to taxonomists for standard genome sequencing and annotation.</title>
        <authorList>
            <consortium name="The Broad Institute Genomics Platform"/>
            <consortium name="The Broad Institute Genome Sequencing Center for Infectious Disease"/>
            <person name="Wu L."/>
            <person name="Ma J."/>
        </authorList>
    </citation>
    <scope>NUCLEOTIDE SEQUENCE [LARGE SCALE GENOMIC DNA]</scope>
    <source>
        <strain evidence="5">JCM 18956</strain>
    </source>
</reference>
<comment type="similarity">
    <text evidence="1">Belongs to the bacterial solute-binding protein 1 family. WtpA subfamily.</text>
</comment>
<protein>
    <recommendedName>
        <fullName evidence="6">Molybdate/tungstate transport system substrate-binding protein</fullName>
    </recommendedName>
</protein>